<comment type="caution">
    <text evidence="3">The sequence shown here is derived from an EMBL/GenBank/DDBJ whole genome shotgun (WGS) entry which is preliminary data.</text>
</comment>
<evidence type="ECO:0008006" key="5">
    <source>
        <dbReference type="Google" id="ProtNLM"/>
    </source>
</evidence>
<evidence type="ECO:0000313" key="4">
    <source>
        <dbReference type="Proteomes" id="UP000318571"/>
    </source>
</evidence>
<gene>
    <name evidence="3" type="ORF">TCAL_05478</name>
</gene>
<comment type="similarity">
    <text evidence="1">Belongs to the complex I NDUFA12 subunit family.</text>
</comment>
<dbReference type="PANTHER" id="PTHR32470">
    <property type="entry name" value="ADH DEHYDROGENASE [UBIQUINONE] 1 ALPHA SUBCOMPLEX ASSEMBLY FACTOR 2"/>
    <property type="match status" value="1"/>
</dbReference>
<dbReference type="InterPro" id="IPR007763">
    <property type="entry name" value="NDUFA12"/>
</dbReference>
<dbReference type="Proteomes" id="UP000318571">
    <property type="component" value="Chromosome 3"/>
</dbReference>
<dbReference type="OMA" id="FIWRNFL"/>
<protein>
    <recommendedName>
        <fullName evidence="5">NADH dehydrogenase [ubiquinone] 1 alpha subcomplex subunit 12</fullName>
    </recommendedName>
</protein>
<evidence type="ECO:0000313" key="3">
    <source>
        <dbReference type="EMBL" id="TRY73518.1"/>
    </source>
</evidence>
<dbReference type="GO" id="GO:0045271">
    <property type="term" value="C:respiratory chain complex I"/>
    <property type="evidence" value="ECO:0007669"/>
    <property type="project" value="InterPro"/>
</dbReference>
<dbReference type="PANTHER" id="PTHR32470:SF2">
    <property type="entry name" value="NADH DEHYDROGENASE [UBIQUINONE] 1 ALPHA SUBCOMPLEX ASSEMBLY FACTOR 2"/>
    <property type="match status" value="1"/>
</dbReference>
<dbReference type="GO" id="GO:0005739">
    <property type="term" value="C:mitochondrion"/>
    <property type="evidence" value="ECO:0007669"/>
    <property type="project" value="TreeGrafter"/>
</dbReference>
<dbReference type="STRING" id="6832.A0A553P750"/>
<proteinExistence type="inferred from homology"/>
<dbReference type="InterPro" id="IPR052618">
    <property type="entry name" value="ComplexI_NDUFA12"/>
</dbReference>
<keyword evidence="4" id="KW-1185">Reference proteome</keyword>
<feature type="compositionally biased region" description="Basic and acidic residues" evidence="2">
    <location>
        <begin position="129"/>
        <end position="153"/>
    </location>
</feature>
<reference evidence="3 4" key="1">
    <citation type="journal article" date="2018" name="Nat. Ecol. Evol.">
        <title>Genomic signatures of mitonuclear coevolution across populations of Tigriopus californicus.</title>
        <authorList>
            <person name="Barreto F.S."/>
            <person name="Watson E.T."/>
            <person name="Lima T.G."/>
            <person name="Willett C.S."/>
            <person name="Edmands S."/>
            <person name="Li W."/>
            <person name="Burton R.S."/>
        </authorList>
    </citation>
    <scope>NUCLEOTIDE SEQUENCE [LARGE SCALE GENOMIC DNA]</scope>
    <source>
        <strain evidence="3 4">San Diego</strain>
    </source>
</reference>
<dbReference type="EMBL" id="VCGU01000007">
    <property type="protein sequence ID" value="TRY73518.1"/>
    <property type="molecule type" value="Genomic_DNA"/>
</dbReference>
<dbReference type="OrthoDB" id="10255576at2759"/>
<dbReference type="GO" id="GO:0032981">
    <property type="term" value="P:mitochondrial respiratory chain complex I assembly"/>
    <property type="evidence" value="ECO:0007669"/>
    <property type="project" value="TreeGrafter"/>
</dbReference>
<feature type="compositionally biased region" description="Basic and acidic residues" evidence="2">
    <location>
        <begin position="177"/>
        <end position="186"/>
    </location>
</feature>
<dbReference type="Pfam" id="PF05071">
    <property type="entry name" value="NDUFA12"/>
    <property type="match status" value="1"/>
</dbReference>
<accession>A0A553P750</accession>
<evidence type="ECO:0000256" key="1">
    <source>
        <dbReference type="ARBA" id="ARBA00007355"/>
    </source>
</evidence>
<evidence type="ECO:0000256" key="2">
    <source>
        <dbReference type="SAM" id="MobiDB-lite"/>
    </source>
</evidence>
<dbReference type="AlphaFoldDB" id="A0A553P750"/>
<organism evidence="3 4">
    <name type="scientific">Tigriopus californicus</name>
    <name type="common">Marine copepod</name>
    <dbReference type="NCBI Taxonomy" id="6832"/>
    <lineage>
        <taxon>Eukaryota</taxon>
        <taxon>Metazoa</taxon>
        <taxon>Ecdysozoa</taxon>
        <taxon>Arthropoda</taxon>
        <taxon>Crustacea</taxon>
        <taxon>Multicrustacea</taxon>
        <taxon>Hexanauplia</taxon>
        <taxon>Copepoda</taxon>
        <taxon>Harpacticoida</taxon>
        <taxon>Harpacticidae</taxon>
        <taxon>Tigriopus</taxon>
    </lineage>
</organism>
<sequence>MANGGRILWREVFKKFQASLRGVKEVDGKVVGSDPFGNKYFEIAADPQRGKRRPTRWYRAPDTEAKEIIGVDLYGGFDAKMPAEWESWLRHRRDEPPTDEQVRRSLALSELKKMNAAKLEMDRIEELKADGRYDGPESKPMDHEKAFYPKYDDYEVNPGNLEKRKDPWASYKNPYLPDDHQHTRKK</sequence>
<feature type="region of interest" description="Disordered" evidence="2">
    <location>
        <begin position="129"/>
        <end position="186"/>
    </location>
</feature>
<name>A0A553P750_TIGCA</name>